<feature type="region of interest" description="Disordered" evidence="1">
    <location>
        <begin position="1"/>
        <end position="21"/>
    </location>
</feature>
<evidence type="ECO:0000313" key="2">
    <source>
        <dbReference type="EMBL" id="ADB09583.1"/>
    </source>
</evidence>
<proteinExistence type="predicted"/>
<name>D2Q9U7_BIFDB</name>
<organism evidence="2 3">
    <name type="scientific">Bifidobacterium dentium (strain ATCC 27534 / DSM 20436 / JCM 1195 / Bd1)</name>
    <dbReference type="NCBI Taxonomy" id="401473"/>
    <lineage>
        <taxon>Bacteria</taxon>
        <taxon>Bacillati</taxon>
        <taxon>Actinomycetota</taxon>
        <taxon>Actinomycetes</taxon>
        <taxon>Bifidobacteriales</taxon>
        <taxon>Bifidobacteriaceae</taxon>
        <taxon>Bifidobacterium</taxon>
    </lineage>
</organism>
<gene>
    <name evidence="2" type="ordered locus">BDP_0935</name>
</gene>
<dbReference type="AlphaFoldDB" id="D2Q9U7"/>
<reference evidence="2 3" key="1">
    <citation type="journal article" date="2009" name="PLoS Genet.">
        <title>The Bifidobacterium dentium Bd1 genome sequence reflects its genetic adaptation to the human oral cavity.</title>
        <authorList>
            <person name="Ventura M."/>
            <person name="Turroni F."/>
            <person name="Zomer A."/>
            <person name="Foroni E."/>
            <person name="Giubellini V."/>
            <person name="Bottacini F."/>
            <person name="Canchaya C."/>
            <person name="Claesson M.J."/>
            <person name="He F."/>
            <person name="Mantzourani M."/>
            <person name="Mulas L."/>
            <person name="Ferrarini A."/>
            <person name="Gao B."/>
            <person name="Delledonne M."/>
            <person name="Henrissat B."/>
            <person name="Coutinho P."/>
            <person name="Oggioni M."/>
            <person name="Gupta R.S."/>
            <person name="Zhang Z."/>
            <person name="Beighton D."/>
            <person name="Fitzgerald G.F."/>
            <person name="O'Toole P.W."/>
            <person name="van Sinderen D."/>
        </authorList>
    </citation>
    <scope>NUCLEOTIDE SEQUENCE [LARGE SCALE GENOMIC DNA]</scope>
    <source>
        <strain evidence="3">ATCC 27534 / DSM 20436 / JCM 1195 / Bd1</strain>
    </source>
</reference>
<protein>
    <submittedName>
        <fullName evidence="2">Uncharacterized protein</fullName>
    </submittedName>
</protein>
<dbReference type="KEGG" id="bde:BDP_0935"/>
<evidence type="ECO:0000313" key="3">
    <source>
        <dbReference type="Proteomes" id="UP000008693"/>
    </source>
</evidence>
<dbReference type="STRING" id="401473.BDP_0935"/>
<evidence type="ECO:0000256" key="1">
    <source>
        <dbReference type="SAM" id="MobiDB-lite"/>
    </source>
</evidence>
<dbReference type="EMBL" id="CP001750">
    <property type="protein sequence ID" value="ADB09583.1"/>
    <property type="molecule type" value="Genomic_DNA"/>
</dbReference>
<keyword evidence="3" id="KW-1185">Reference proteome</keyword>
<dbReference type="HOGENOM" id="CLU_3247896_0_0_11"/>
<accession>D2Q9U7</accession>
<dbReference type="Proteomes" id="UP000008693">
    <property type="component" value="Chromosome"/>
</dbReference>
<sequence>MIPSSRPIRGRAKNNADGSENLMREAYRQGVAQAMSQFGIET</sequence>